<dbReference type="GO" id="GO:0043149">
    <property type="term" value="P:stress fiber assembly"/>
    <property type="evidence" value="ECO:0007669"/>
    <property type="project" value="TreeGrafter"/>
</dbReference>
<evidence type="ECO:0000256" key="3">
    <source>
        <dbReference type="ARBA" id="ARBA00009795"/>
    </source>
</evidence>
<dbReference type="GO" id="GO:0005634">
    <property type="term" value="C:nucleus"/>
    <property type="evidence" value="ECO:0007669"/>
    <property type="project" value="UniProtKB-SubCell"/>
</dbReference>
<protein>
    <recommendedName>
        <fullName evidence="12">Phosphatase and actin regulator</fullName>
    </recommendedName>
</protein>
<reference evidence="13" key="2">
    <citation type="submission" date="2025-08" db="UniProtKB">
        <authorList>
            <consortium name="Ensembl"/>
        </authorList>
    </citation>
    <scope>IDENTIFICATION</scope>
</reference>
<proteinExistence type="inferred from homology"/>
<keyword evidence="9" id="KW-0650">Protein phosphatase inhibitor</keyword>
<dbReference type="PROSITE" id="PS51073">
    <property type="entry name" value="RPEL"/>
    <property type="match status" value="1"/>
</dbReference>
<dbReference type="GO" id="GO:0045202">
    <property type="term" value="C:synapse"/>
    <property type="evidence" value="ECO:0007669"/>
    <property type="project" value="UniProtKB-SubCell"/>
</dbReference>
<dbReference type="GO" id="GO:0003779">
    <property type="term" value="F:actin binding"/>
    <property type="evidence" value="ECO:0007669"/>
    <property type="project" value="UniProtKB-KW"/>
</dbReference>
<evidence type="ECO:0000256" key="5">
    <source>
        <dbReference type="ARBA" id="ARBA00022737"/>
    </source>
</evidence>
<feature type="repeat" description="RPEL" evidence="11">
    <location>
        <begin position="34"/>
        <end position="59"/>
    </location>
</feature>
<evidence type="ECO:0000313" key="13">
    <source>
        <dbReference type="Ensembl" id="ENSHHUP00000016344.1"/>
    </source>
</evidence>
<dbReference type="GeneTree" id="ENSGT00940000155842"/>
<evidence type="ECO:0000313" key="14">
    <source>
        <dbReference type="Proteomes" id="UP000314982"/>
    </source>
</evidence>
<keyword evidence="6" id="KW-0770">Synapse</keyword>
<dbReference type="STRING" id="62062.ENSHHUP00000016344"/>
<evidence type="ECO:0000256" key="9">
    <source>
        <dbReference type="ARBA" id="ARBA00023272"/>
    </source>
</evidence>
<dbReference type="GO" id="GO:0004864">
    <property type="term" value="F:protein phosphatase inhibitor activity"/>
    <property type="evidence" value="ECO:0007669"/>
    <property type="project" value="UniProtKB-UniRule"/>
</dbReference>
<dbReference type="AlphaFoldDB" id="A0A4W5KYM4"/>
<accession>A0A4W5KYM4</accession>
<dbReference type="GO" id="GO:0048870">
    <property type="term" value="P:cell motility"/>
    <property type="evidence" value="ECO:0007669"/>
    <property type="project" value="TreeGrafter"/>
</dbReference>
<evidence type="ECO:0000256" key="10">
    <source>
        <dbReference type="ARBA" id="ARBA00034103"/>
    </source>
</evidence>
<evidence type="ECO:0000256" key="2">
    <source>
        <dbReference type="ARBA" id="ARBA00004496"/>
    </source>
</evidence>
<dbReference type="GO" id="GO:0005737">
    <property type="term" value="C:cytoplasm"/>
    <property type="evidence" value="ECO:0007669"/>
    <property type="project" value="UniProtKB-SubCell"/>
</dbReference>
<dbReference type="Pfam" id="PF02755">
    <property type="entry name" value="RPEL"/>
    <property type="match status" value="1"/>
</dbReference>
<evidence type="ECO:0000256" key="12">
    <source>
        <dbReference type="RuleBase" id="RU301113"/>
    </source>
</evidence>
<name>A0A4W5KYM4_9TELE</name>
<keyword evidence="8" id="KW-0539">Nucleus</keyword>
<evidence type="ECO:0000256" key="1">
    <source>
        <dbReference type="ARBA" id="ARBA00004123"/>
    </source>
</evidence>
<dbReference type="Ensembl" id="ENSHHUT00000016923.1">
    <property type="protein sequence ID" value="ENSHHUP00000016344.1"/>
    <property type="gene ID" value="ENSHHUG00000010168.1"/>
</dbReference>
<evidence type="ECO:0000256" key="4">
    <source>
        <dbReference type="ARBA" id="ARBA00022490"/>
    </source>
</evidence>
<dbReference type="PANTHER" id="PTHR12751:SF6">
    <property type="entry name" value="PHOSPHATASE AND ACTIN REGULATOR 1"/>
    <property type="match status" value="1"/>
</dbReference>
<reference evidence="13" key="3">
    <citation type="submission" date="2025-09" db="UniProtKB">
        <authorList>
            <consortium name="Ensembl"/>
        </authorList>
    </citation>
    <scope>IDENTIFICATION</scope>
</reference>
<comment type="subcellular location">
    <subcellularLocation>
        <location evidence="2">Cytoplasm</location>
    </subcellularLocation>
    <subcellularLocation>
        <location evidence="1">Nucleus</location>
    </subcellularLocation>
    <subcellularLocation>
        <location evidence="10">Synapse</location>
    </subcellularLocation>
</comment>
<comment type="subunit">
    <text evidence="12">Binds PPP1CA and actin.</text>
</comment>
<dbReference type="PANTHER" id="PTHR12751">
    <property type="entry name" value="PHOSPHATASE AND ACTIN REGULATOR PHACTR"/>
    <property type="match status" value="1"/>
</dbReference>
<sequence>MVDTHTHTHVRLMLCFKSWCLCLGTLGLKVLRKDSLAIKLSNRPSKSELEEKNILPMQTDEERLESRQQIGTKLTRQRPTVEELRQAKILIRFSDYVEVSDAPEHDRRADKPWTRLTAADKASSSGGDGWVKGATCSVLVIISLWKC</sequence>
<dbReference type="InterPro" id="IPR004018">
    <property type="entry name" value="RPEL_repeat"/>
</dbReference>
<reference evidence="14" key="1">
    <citation type="submission" date="2018-06" db="EMBL/GenBank/DDBJ databases">
        <title>Genome assembly of Danube salmon.</title>
        <authorList>
            <person name="Macqueen D.J."/>
            <person name="Gundappa M.K."/>
        </authorList>
    </citation>
    <scope>NUCLEOTIDE SEQUENCE [LARGE SCALE GENOMIC DNA]</scope>
</reference>
<keyword evidence="5 12" id="KW-0677">Repeat</keyword>
<dbReference type="Gene3D" id="6.10.140.2130">
    <property type="match status" value="2"/>
</dbReference>
<dbReference type="Proteomes" id="UP000314982">
    <property type="component" value="Unassembled WGS sequence"/>
</dbReference>
<organism evidence="13 14">
    <name type="scientific">Hucho hucho</name>
    <name type="common">huchen</name>
    <dbReference type="NCBI Taxonomy" id="62062"/>
    <lineage>
        <taxon>Eukaryota</taxon>
        <taxon>Metazoa</taxon>
        <taxon>Chordata</taxon>
        <taxon>Craniata</taxon>
        <taxon>Vertebrata</taxon>
        <taxon>Euteleostomi</taxon>
        <taxon>Actinopterygii</taxon>
        <taxon>Neopterygii</taxon>
        <taxon>Teleostei</taxon>
        <taxon>Protacanthopterygii</taxon>
        <taxon>Salmoniformes</taxon>
        <taxon>Salmonidae</taxon>
        <taxon>Salmoninae</taxon>
        <taxon>Hucho</taxon>
    </lineage>
</organism>
<evidence type="ECO:0000256" key="11">
    <source>
        <dbReference type="PROSITE-ProRule" id="PRU00401"/>
    </source>
</evidence>
<evidence type="ECO:0000256" key="6">
    <source>
        <dbReference type="ARBA" id="ARBA00023018"/>
    </source>
</evidence>
<keyword evidence="14" id="KW-1185">Reference proteome</keyword>
<comment type="similarity">
    <text evidence="3 12">Belongs to the phosphatase and actin regulator family.</text>
</comment>
<keyword evidence="7 12" id="KW-0009">Actin-binding</keyword>
<evidence type="ECO:0000256" key="8">
    <source>
        <dbReference type="ARBA" id="ARBA00023242"/>
    </source>
</evidence>
<keyword evidence="4" id="KW-0963">Cytoplasm</keyword>
<evidence type="ECO:0000256" key="7">
    <source>
        <dbReference type="ARBA" id="ARBA00023203"/>
    </source>
</evidence>
<dbReference type="SMART" id="SM00707">
    <property type="entry name" value="RPEL"/>
    <property type="match status" value="2"/>
</dbReference>